<accession>A0AAV6VD70</accession>
<dbReference type="PROSITE" id="PS50102">
    <property type="entry name" value="RRM"/>
    <property type="match status" value="3"/>
</dbReference>
<dbReference type="PANTHER" id="PTHR24012">
    <property type="entry name" value="RNA BINDING PROTEIN"/>
    <property type="match status" value="1"/>
</dbReference>
<gene>
    <name evidence="5" type="ORF">JTE90_013656</name>
</gene>
<protein>
    <recommendedName>
        <fullName evidence="4">RRM domain-containing protein</fullName>
    </recommendedName>
</protein>
<keyword evidence="1" id="KW-0677">Repeat</keyword>
<dbReference type="AlphaFoldDB" id="A0AAV6VD70"/>
<evidence type="ECO:0000259" key="4">
    <source>
        <dbReference type="PROSITE" id="PS50102"/>
    </source>
</evidence>
<dbReference type="InterPro" id="IPR003954">
    <property type="entry name" value="RRM_euk-type"/>
</dbReference>
<dbReference type="InterPro" id="IPR000504">
    <property type="entry name" value="RRM_dom"/>
</dbReference>
<dbReference type="Pfam" id="PF00076">
    <property type="entry name" value="RRM_1"/>
    <property type="match status" value="3"/>
</dbReference>
<dbReference type="InterPro" id="IPR035979">
    <property type="entry name" value="RBD_domain_sf"/>
</dbReference>
<feature type="domain" description="RRM" evidence="4">
    <location>
        <begin position="8"/>
        <end position="85"/>
    </location>
</feature>
<dbReference type="EMBL" id="JAFNEN010000112">
    <property type="protein sequence ID" value="KAG8193959.1"/>
    <property type="molecule type" value="Genomic_DNA"/>
</dbReference>
<evidence type="ECO:0000256" key="2">
    <source>
        <dbReference type="ARBA" id="ARBA00022884"/>
    </source>
</evidence>
<feature type="domain" description="RRM" evidence="4">
    <location>
        <begin position="95"/>
        <end position="174"/>
    </location>
</feature>
<keyword evidence="6" id="KW-1185">Reference proteome</keyword>
<dbReference type="SMART" id="SM00360">
    <property type="entry name" value="RRM"/>
    <property type="match status" value="3"/>
</dbReference>
<reference evidence="5 6" key="1">
    <citation type="journal article" date="2022" name="Nat. Ecol. Evol.">
        <title>A masculinizing supergene underlies an exaggerated male reproductive morph in a spider.</title>
        <authorList>
            <person name="Hendrickx F."/>
            <person name="De Corte Z."/>
            <person name="Sonet G."/>
            <person name="Van Belleghem S.M."/>
            <person name="Kostlbacher S."/>
            <person name="Vangestel C."/>
        </authorList>
    </citation>
    <scope>NUCLEOTIDE SEQUENCE [LARGE SCALE GENOMIC DNA]</scope>
    <source>
        <strain evidence="5">W744_W776</strain>
    </source>
</reference>
<evidence type="ECO:0000313" key="5">
    <source>
        <dbReference type="EMBL" id="KAG8193959.1"/>
    </source>
</evidence>
<dbReference type="SUPFAM" id="SSF54928">
    <property type="entry name" value="RNA-binding domain, RBD"/>
    <property type="match status" value="2"/>
</dbReference>
<evidence type="ECO:0000256" key="1">
    <source>
        <dbReference type="ARBA" id="ARBA00022737"/>
    </source>
</evidence>
<dbReference type="SMART" id="SM00361">
    <property type="entry name" value="RRM_1"/>
    <property type="match status" value="2"/>
</dbReference>
<dbReference type="Proteomes" id="UP000827092">
    <property type="component" value="Unassembled WGS sequence"/>
</dbReference>
<evidence type="ECO:0000313" key="6">
    <source>
        <dbReference type="Proteomes" id="UP000827092"/>
    </source>
</evidence>
<keyword evidence="2 3" id="KW-0694">RNA-binding</keyword>
<dbReference type="GO" id="GO:0003723">
    <property type="term" value="F:RNA binding"/>
    <property type="evidence" value="ECO:0007669"/>
    <property type="project" value="UniProtKB-UniRule"/>
</dbReference>
<evidence type="ECO:0000256" key="3">
    <source>
        <dbReference type="PROSITE-ProRule" id="PRU00176"/>
    </source>
</evidence>
<sequence>MASGVENKSLYVGNLSPNCTEASLFEKFSPIGTIMSLKICREPTGRSLGYGYVNFTESEDAETALRLLNHQQVAGRALRIMWTQKDLRSKLLRDANLVVKNLPKCINDKLLMEIFSRYGSILSVKVATYPNGMSKGYGFVQFESEYSAQNAISSIDDPQMVVDGKKIVVAKFIPAEERQKFHQTTYSNNVFVKNLEPSVTNEEFEKLCACLGDITSAKIVANDHNESKGYGFVSFKSSECAIRAVEQLNRLCLNGRMLFASIAKTKSPSVKAQSHLSS</sequence>
<proteinExistence type="predicted"/>
<dbReference type="Gene3D" id="3.30.70.330">
    <property type="match status" value="3"/>
</dbReference>
<organism evidence="5 6">
    <name type="scientific">Oedothorax gibbosus</name>
    <dbReference type="NCBI Taxonomy" id="931172"/>
    <lineage>
        <taxon>Eukaryota</taxon>
        <taxon>Metazoa</taxon>
        <taxon>Ecdysozoa</taxon>
        <taxon>Arthropoda</taxon>
        <taxon>Chelicerata</taxon>
        <taxon>Arachnida</taxon>
        <taxon>Araneae</taxon>
        <taxon>Araneomorphae</taxon>
        <taxon>Entelegynae</taxon>
        <taxon>Araneoidea</taxon>
        <taxon>Linyphiidae</taxon>
        <taxon>Erigoninae</taxon>
        <taxon>Oedothorax</taxon>
    </lineage>
</organism>
<name>A0AAV6VD70_9ARAC</name>
<feature type="domain" description="RRM" evidence="4">
    <location>
        <begin position="188"/>
        <end position="265"/>
    </location>
</feature>
<comment type="caution">
    <text evidence="5">The sequence shown here is derived from an EMBL/GenBank/DDBJ whole genome shotgun (WGS) entry which is preliminary data.</text>
</comment>
<dbReference type="InterPro" id="IPR012677">
    <property type="entry name" value="Nucleotide-bd_a/b_plait_sf"/>
</dbReference>